<feature type="transmembrane region" description="Helical" evidence="1">
    <location>
        <begin position="12"/>
        <end position="33"/>
    </location>
</feature>
<keyword evidence="1" id="KW-0472">Membrane</keyword>
<accession>A0A6B0TXB8</accession>
<evidence type="ECO:0000313" key="2">
    <source>
        <dbReference type="EMBL" id="MXU82541.1"/>
    </source>
</evidence>
<proteinExistence type="predicted"/>
<protein>
    <submittedName>
        <fullName evidence="2">Uncharacterized protein</fullName>
    </submittedName>
</protein>
<organism evidence="2">
    <name type="scientific">Ixodes ricinus</name>
    <name type="common">Common tick</name>
    <name type="synonym">Acarus ricinus</name>
    <dbReference type="NCBI Taxonomy" id="34613"/>
    <lineage>
        <taxon>Eukaryota</taxon>
        <taxon>Metazoa</taxon>
        <taxon>Ecdysozoa</taxon>
        <taxon>Arthropoda</taxon>
        <taxon>Chelicerata</taxon>
        <taxon>Arachnida</taxon>
        <taxon>Acari</taxon>
        <taxon>Parasitiformes</taxon>
        <taxon>Ixodida</taxon>
        <taxon>Ixodoidea</taxon>
        <taxon>Ixodidae</taxon>
        <taxon>Ixodinae</taxon>
        <taxon>Ixodes</taxon>
    </lineage>
</organism>
<feature type="transmembrane region" description="Helical" evidence="1">
    <location>
        <begin position="39"/>
        <end position="59"/>
    </location>
</feature>
<evidence type="ECO:0000256" key="1">
    <source>
        <dbReference type="SAM" id="Phobius"/>
    </source>
</evidence>
<reference evidence="2" key="1">
    <citation type="submission" date="2019-12" db="EMBL/GenBank/DDBJ databases">
        <title>An insight into the sialome of adult female Ixodes ricinus ticks feeding for 6 days.</title>
        <authorList>
            <person name="Perner J."/>
            <person name="Ribeiro J.M.C."/>
        </authorList>
    </citation>
    <scope>NUCLEOTIDE SEQUENCE</scope>
    <source>
        <strain evidence="2">Semi-engorged</strain>
        <tissue evidence="2">Salivary glands</tissue>
    </source>
</reference>
<dbReference type="EMBL" id="GIFC01000458">
    <property type="protein sequence ID" value="MXU82541.1"/>
    <property type="molecule type" value="Transcribed_RNA"/>
</dbReference>
<keyword evidence="1" id="KW-0812">Transmembrane</keyword>
<keyword evidence="1" id="KW-1133">Transmembrane helix</keyword>
<sequence length="69" mass="7624">MPLLRARMAMCNAVSPLLSVAETLAFLSINIWTISMLRFRVAFISGVSPSFVASSRFGLAFRMVRTISL</sequence>
<name>A0A6B0TXB8_IXORI</name>
<dbReference type="AlphaFoldDB" id="A0A6B0TXB8"/>